<comment type="caution">
    <text evidence="3">The sequence shown here is derived from an EMBL/GenBank/DDBJ whole genome shotgun (WGS) entry which is preliminary data.</text>
</comment>
<organism evidence="3 4">
    <name type="scientific">Nostocoides jenkinsii Ben 74</name>
    <dbReference type="NCBI Taxonomy" id="1193518"/>
    <lineage>
        <taxon>Bacteria</taxon>
        <taxon>Bacillati</taxon>
        <taxon>Actinomycetota</taxon>
        <taxon>Actinomycetes</taxon>
        <taxon>Micrococcales</taxon>
        <taxon>Intrasporangiaceae</taxon>
        <taxon>Nostocoides</taxon>
    </lineage>
</organism>
<dbReference type="PANTHER" id="PTHR30349">
    <property type="entry name" value="PHAGE INTEGRASE-RELATED"/>
    <property type="match status" value="1"/>
</dbReference>
<accession>A0A077MF53</accession>
<dbReference type="PANTHER" id="PTHR30349:SF81">
    <property type="entry name" value="TYROSINE RECOMBINASE XERC"/>
    <property type="match status" value="1"/>
</dbReference>
<name>A0A077MF53_9MICO</name>
<keyword evidence="4" id="KW-1185">Reference proteome</keyword>
<proteinExistence type="predicted"/>
<feature type="domain" description="Tyr recombinase" evidence="2">
    <location>
        <begin position="1"/>
        <end position="148"/>
    </location>
</feature>
<protein>
    <submittedName>
        <fullName evidence="3">Phage integrase</fullName>
    </submittedName>
</protein>
<dbReference type="AlphaFoldDB" id="A0A077MF53"/>
<dbReference type="RefSeq" id="WP_157038519.1">
    <property type="nucleotide sequence ID" value="NZ_HF571038.1"/>
</dbReference>
<dbReference type="InterPro" id="IPR011010">
    <property type="entry name" value="DNA_brk_join_enz"/>
</dbReference>
<dbReference type="InterPro" id="IPR013762">
    <property type="entry name" value="Integrase-like_cat_sf"/>
</dbReference>
<evidence type="ECO:0000259" key="2">
    <source>
        <dbReference type="PROSITE" id="PS51898"/>
    </source>
</evidence>
<dbReference type="GO" id="GO:0015074">
    <property type="term" value="P:DNA integration"/>
    <property type="evidence" value="ECO:0007669"/>
    <property type="project" value="InterPro"/>
</dbReference>
<dbReference type="SUPFAM" id="SSF56349">
    <property type="entry name" value="DNA breaking-rejoining enzymes"/>
    <property type="match status" value="1"/>
</dbReference>
<dbReference type="OrthoDB" id="7476432at2"/>
<dbReference type="InterPro" id="IPR050090">
    <property type="entry name" value="Tyrosine_recombinase_XerCD"/>
</dbReference>
<dbReference type="CDD" id="cd00397">
    <property type="entry name" value="DNA_BRE_C"/>
    <property type="match status" value="1"/>
</dbReference>
<evidence type="ECO:0000313" key="3">
    <source>
        <dbReference type="EMBL" id="CCI53772.1"/>
    </source>
</evidence>
<dbReference type="EMBL" id="CAJC01000158">
    <property type="protein sequence ID" value="CCI53772.1"/>
    <property type="molecule type" value="Genomic_DNA"/>
</dbReference>
<sequence length="157" mass="17104">MCALRREELVNLDLADVHDDGNVAVRRGKGGRSRLVFVHGGAQAAVTDWLTVRGSVEGPLLFAFGPAAGERDRMTGHGVWKRLRWLCGQAGVETFAPHDLRRWAITELLRAGQDVIAVRDLAGHASVQTTAGYDRRGVDAARSASKHLRIPFVPEST</sequence>
<dbReference type="InterPro" id="IPR002104">
    <property type="entry name" value="Integrase_catalytic"/>
</dbReference>
<dbReference type="STRING" id="1193518.BN13_470018"/>
<dbReference type="Gene3D" id="1.10.443.10">
    <property type="entry name" value="Intergrase catalytic core"/>
    <property type="match status" value="1"/>
</dbReference>
<dbReference type="Proteomes" id="UP000035720">
    <property type="component" value="Unassembled WGS sequence"/>
</dbReference>
<reference evidence="3 4" key="1">
    <citation type="journal article" date="2013" name="ISME J.">
        <title>A metabolic model for members of the genus Tetrasphaera involved in enhanced biological phosphorus removal.</title>
        <authorList>
            <person name="Kristiansen R."/>
            <person name="Nguyen H.T.T."/>
            <person name="Saunders A.M."/>
            <person name="Nielsen J.L."/>
            <person name="Wimmer R."/>
            <person name="Le V.Q."/>
            <person name="McIlroy S.J."/>
            <person name="Petrovski S."/>
            <person name="Seviour R.J."/>
            <person name="Calteau A."/>
            <person name="Nielsen K.L."/>
            <person name="Nielsen P.H."/>
        </authorList>
    </citation>
    <scope>NUCLEOTIDE SEQUENCE [LARGE SCALE GENOMIC DNA]</scope>
    <source>
        <strain evidence="3 4">Ben 74</strain>
    </source>
</reference>
<evidence type="ECO:0000313" key="4">
    <source>
        <dbReference type="Proteomes" id="UP000035720"/>
    </source>
</evidence>
<dbReference type="GO" id="GO:0003677">
    <property type="term" value="F:DNA binding"/>
    <property type="evidence" value="ECO:0007669"/>
    <property type="project" value="InterPro"/>
</dbReference>
<gene>
    <name evidence="3" type="ORF">BN13_470018</name>
</gene>
<dbReference type="PROSITE" id="PS51898">
    <property type="entry name" value="TYR_RECOMBINASE"/>
    <property type="match status" value="1"/>
</dbReference>
<evidence type="ECO:0000256" key="1">
    <source>
        <dbReference type="ARBA" id="ARBA00023172"/>
    </source>
</evidence>
<dbReference type="GO" id="GO:0006310">
    <property type="term" value="P:DNA recombination"/>
    <property type="evidence" value="ECO:0007669"/>
    <property type="project" value="UniProtKB-KW"/>
</dbReference>
<dbReference type="Pfam" id="PF00589">
    <property type="entry name" value="Phage_integrase"/>
    <property type="match status" value="1"/>
</dbReference>
<keyword evidence="1" id="KW-0233">DNA recombination</keyword>